<evidence type="ECO:0000313" key="3">
    <source>
        <dbReference type="Proteomes" id="UP001159042"/>
    </source>
</evidence>
<dbReference type="AlphaFoldDB" id="A0AAV8WGA7"/>
<feature type="transmembrane region" description="Helical" evidence="1">
    <location>
        <begin position="42"/>
        <end position="62"/>
    </location>
</feature>
<dbReference type="EMBL" id="JANEYG010000001">
    <property type="protein sequence ID" value="KAJ8925780.1"/>
    <property type="molecule type" value="Genomic_DNA"/>
</dbReference>
<protein>
    <recommendedName>
        <fullName evidence="4">MARVEL domain-containing protein</fullName>
    </recommendedName>
</protein>
<evidence type="ECO:0000313" key="2">
    <source>
        <dbReference type="EMBL" id="KAJ8925780.1"/>
    </source>
</evidence>
<evidence type="ECO:0008006" key="4">
    <source>
        <dbReference type="Google" id="ProtNLM"/>
    </source>
</evidence>
<keyword evidence="1" id="KW-0472">Membrane</keyword>
<evidence type="ECO:0000256" key="1">
    <source>
        <dbReference type="SAM" id="Phobius"/>
    </source>
</evidence>
<sequence>MASTSYTRRKSQLFFTSISPVTNTYDELVKEKLETGKFPTTVTGVIKIIGMLVLLFSLGFFLAQPTCSKTASWYPYLLPTSLGASIVVQFILFFLFSLGLAVKRPGLWIYMDLILNFILSLNTIVCSVITLNQCSEQGLTKIPGPAGIAGGVILIVSCGSIFLMYRYIDDEMELPPAPPEAQTTKRRSIFA</sequence>
<feature type="transmembrane region" description="Helical" evidence="1">
    <location>
        <begin position="144"/>
        <end position="165"/>
    </location>
</feature>
<reference evidence="2 3" key="1">
    <citation type="journal article" date="2023" name="Insect Mol. Biol.">
        <title>Genome sequencing provides insights into the evolution of gene families encoding plant cell wall-degrading enzymes in longhorned beetles.</title>
        <authorList>
            <person name="Shin N.R."/>
            <person name="Okamura Y."/>
            <person name="Kirsch R."/>
            <person name="Pauchet Y."/>
        </authorList>
    </citation>
    <scope>NUCLEOTIDE SEQUENCE [LARGE SCALE GENOMIC DNA]</scope>
    <source>
        <strain evidence="2">EAD_L_NR</strain>
    </source>
</reference>
<accession>A0AAV8WGA7</accession>
<proteinExistence type="predicted"/>
<name>A0AAV8WGA7_9CUCU</name>
<feature type="transmembrane region" description="Helical" evidence="1">
    <location>
        <begin position="82"/>
        <end position="101"/>
    </location>
</feature>
<comment type="caution">
    <text evidence="2">The sequence shown here is derived from an EMBL/GenBank/DDBJ whole genome shotgun (WGS) entry which is preliminary data.</text>
</comment>
<gene>
    <name evidence="2" type="ORF">NQ315_009630</name>
</gene>
<dbReference type="Proteomes" id="UP001159042">
    <property type="component" value="Unassembled WGS sequence"/>
</dbReference>
<keyword evidence="1" id="KW-0812">Transmembrane</keyword>
<keyword evidence="3" id="KW-1185">Reference proteome</keyword>
<keyword evidence="1" id="KW-1133">Transmembrane helix</keyword>
<organism evidence="2 3">
    <name type="scientific">Exocentrus adspersus</name>
    <dbReference type="NCBI Taxonomy" id="1586481"/>
    <lineage>
        <taxon>Eukaryota</taxon>
        <taxon>Metazoa</taxon>
        <taxon>Ecdysozoa</taxon>
        <taxon>Arthropoda</taxon>
        <taxon>Hexapoda</taxon>
        <taxon>Insecta</taxon>
        <taxon>Pterygota</taxon>
        <taxon>Neoptera</taxon>
        <taxon>Endopterygota</taxon>
        <taxon>Coleoptera</taxon>
        <taxon>Polyphaga</taxon>
        <taxon>Cucujiformia</taxon>
        <taxon>Chrysomeloidea</taxon>
        <taxon>Cerambycidae</taxon>
        <taxon>Lamiinae</taxon>
        <taxon>Acanthocinini</taxon>
        <taxon>Exocentrus</taxon>
    </lineage>
</organism>
<feature type="transmembrane region" description="Helical" evidence="1">
    <location>
        <begin position="113"/>
        <end position="132"/>
    </location>
</feature>